<dbReference type="Pfam" id="PF00378">
    <property type="entry name" value="ECH_1"/>
    <property type="match status" value="1"/>
</dbReference>
<evidence type="ECO:0000256" key="1">
    <source>
        <dbReference type="ARBA" id="ARBA00004275"/>
    </source>
</evidence>
<keyword evidence="4" id="KW-0456">Lyase</keyword>
<dbReference type="InterPro" id="IPR001753">
    <property type="entry name" value="Enoyl-CoA_hydra/iso"/>
</dbReference>
<sequence length="250" mass="25625">MSDIQVQTSDHVMVITLNRAHKKNAITDAMYGDFADALKRAAEDGDIHVALINADGPDFCAGNDIGMFVDTVAAGADISQSNTSPFLKAISTFPKPLVAAVRGKAIGIGTTMLLHCDLVYVADDAALRLPFIDLGLVPEAGSARLMPARIGHARAFALFAFGEAMSGAEAAALGLANAAVPADQVNEKALSAAHALAKKPPAAIAATKALMRDAGAIAASIASERDAFIAQLASPEASAAFAAFAARRKG</sequence>
<dbReference type="CDD" id="cd06558">
    <property type="entry name" value="crotonase-like"/>
    <property type="match status" value="1"/>
</dbReference>
<evidence type="ECO:0000313" key="4">
    <source>
        <dbReference type="EMBL" id="QGZ93774.1"/>
    </source>
</evidence>
<dbReference type="InterPro" id="IPR051053">
    <property type="entry name" value="ECH/Chromodomain_protein"/>
</dbReference>
<dbReference type="GO" id="GO:0004300">
    <property type="term" value="F:enoyl-CoA hydratase activity"/>
    <property type="evidence" value="ECO:0007669"/>
    <property type="project" value="UniProtKB-EC"/>
</dbReference>
<dbReference type="EMBL" id="CP047045">
    <property type="protein sequence ID" value="QGZ93774.1"/>
    <property type="molecule type" value="Genomic_DNA"/>
</dbReference>
<reference evidence="5" key="1">
    <citation type="submission" date="2019-12" db="EMBL/GenBank/DDBJ databases">
        <title>Complete genome of Terracaulis silvestris 0127_4.</title>
        <authorList>
            <person name="Vieira S."/>
            <person name="Riedel T."/>
            <person name="Sproer C."/>
            <person name="Pascual J."/>
            <person name="Boedeker C."/>
            <person name="Overmann J."/>
        </authorList>
    </citation>
    <scope>NUCLEOTIDE SEQUENCE [LARGE SCALE GENOMIC DNA]</scope>
    <source>
        <strain evidence="5">0127_4</strain>
    </source>
</reference>
<dbReference type="EC" id="4.2.1.17" evidence="4"/>
<evidence type="ECO:0000313" key="5">
    <source>
        <dbReference type="Proteomes" id="UP000431269"/>
    </source>
</evidence>
<dbReference type="PANTHER" id="PTHR43684">
    <property type="match status" value="1"/>
</dbReference>
<comment type="subcellular location">
    <subcellularLocation>
        <location evidence="1">Peroxisome</location>
    </subcellularLocation>
</comment>
<dbReference type="SUPFAM" id="SSF52096">
    <property type="entry name" value="ClpP/crotonase"/>
    <property type="match status" value="1"/>
</dbReference>
<dbReference type="InterPro" id="IPR029045">
    <property type="entry name" value="ClpP/crotonase-like_dom_sf"/>
</dbReference>
<keyword evidence="5" id="KW-1185">Reference proteome</keyword>
<dbReference type="GO" id="GO:0004165">
    <property type="term" value="F:delta(3)-delta(2)-enoyl-CoA isomerase activity"/>
    <property type="evidence" value="ECO:0007669"/>
    <property type="project" value="UniProtKB-ARBA"/>
</dbReference>
<keyword evidence="2" id="KW-0576">Peroxisome</keyword>
<dbReference type="AlphaFoldDB" id="A0A6I6MLD0"/>
<name>A0A6I6MLD0_9CAUL</name>
<evidence type="ECO:0000256" key="2">
    <source>
        <dbReference type="ARBA" id="ARBA00023140"/>
    </source>
</evidence>
<dbReference type="PANTHER" id="PTHR43684:SF1">
    <property type="entry name" value="ENOYL-COA DELTA ISOMERASE 2"/>
    <property type="match status" value="1"/>
</dbReference>
<gene>
    <name evidence="4" type="primary">paaF_3</name>
    <name evidence="4" type="ORF">DSM104635_00587</name>
</gene>
<dbReference type="KEGG" id="tsv:DSM104635_00587"/>
<protein>
    <submittedName>
        <fullName evidence="4">2,3-dehydroadipyl-CoA hydratase</fullName>
        <ecNumber evidence="4">4.2.1.17</ecNumber>
    </submittedName>
</protein>
<keyword evidence="3" id="KW-0413">Isomerase</keyword>
<evidence type="ECO:0000256" key="3">
    <source>
        <dbReference type="ARBA" id="ARBA00023235"/>
    </source>
</evidence>
<dbReference type="Proteomes" id="UP000431269">
    <property type="component" value="Chromosome"/>
</dbReference>
<dbReference type="RefSeq" id="WP_158764766.1">
    <property type="nucleotide sequence ID" value="NZ_CP047045.1"/>
</dbReference>
<dbReference type="Gene3D" id="3.90.226.10">
    <property type="entry name" value="2-enoyl-CoA Hydratase, Chain A, domain 1"/>
    <property type="match status" value="1"/>
</dbReference>
<proteinExistence type="predicted"/>
<organism evidence="4 5">
    <name type="scientific">Terricaulis silvestris</name>
    <dbReference type="NCBI Taxonomy" id="2686094"/>
    <lineage>
        <taxon>Bacteria</taxon>
        <taxon>Pseudomonadati</taxon>
        <taxon>Pseudomonadota</taxon>
        <taxon>Alphaproteobacteria</taxon>
        <taxon>Caulobacterales</taxon>
        <taxon>Caulobacteraceae</taxon>
        <taxon>Terricaulis</taxon>
    </lineage>
</organism>
<accession>A0A6I6MLD0</accession>